<keyword evidence="2" id="KW-1185">Reference proteome</keyword>
<comment type="caution">
    <text evidence="1">The sequence shown here is derived from an EMBL/GenBank/DDBJ whole genome shotgun (WGS) entry which is preliminary data.</text>
</comment>
<evidence type="ECO:0000313" key="2">
    <source>
        <dbReference type="Proteomes" id="UP000295741"/>
    </source>
</evidence>
<gene>
    <name evidence="1" type="ORF">BC659_2927</name>
</gene>
<sequence length="238" mass="27246">MERVGTLINKLKEQFEQDADAAKLLVNTRLLLAELQTALQQQPSTIKSKVSVTMPSSYMNGTVGPVIPEVVTPQESLAVEEPVFEPAQMVPVAEPAEKEVSIPWMMNMPVEIPTMVHQSVQSQKEVYELNELLVAQHEQPEINERLKEEKVEVATVLQSAPVRDLKKAVGINDRYLFVNELFRGDENMYERSLKTINGFSIYPEAQYWIERELKVKLGWNDQCEAARMFDQLVRRRFA</sequence>
<organism evidence="1 2">
    <name type="scientific">Sediminibacterium goheungense</name>
    <dbReference type="NCBI Taxonomy" id="1086393"/>
    <lineage>
        <taxon>Bacteria</taxon>
        <taxon>Pseudomonadati</taxon>
        <taxon>Bacteroidota</taxon>
        <taxon>Chitinophagia</taxon>
        <taxon>Chitinophagales</taxon>
        <taxon>Chitinophagaceae</taxon>
        <taxon>Sediminibacterium</taxon>
    </lineage>
</organism>
<reference evidence="1 2" key="1">
    <citation type="submission" date="2019-03" db="EMBL/GenBank/DDBJ databases">
        <title>Genomic Encyclopedia of Archaeal and Bacterial Type Strains, Phase II (KMG-II): from individual species to whole genera.</title>
        <authorList>
            <person name="Goeker M."/>
        </authorList>
    </citation>
    <scope>NUCLEOTIDE SEQUENCE [LARGE SCALE GENOMIC DNA]</scope>
    <source>
        <strain evidence="1 2">DSM 28323</strain>
    </source>
</reference>
<dbReference type="OrthoDB" id="1100725at2"/>
<dbReference type="RefSeq" id="WP_133475498.1">
    <property type="nucleotide sequence ID" value="NZ_SNWP01000013.1"/>
</dbReference>
<name>A0A4R6ITU3_9BACT</name>
<dbReference type="EMBL" id="SNWP01000013">
    <property type="protein sequence ID" value="TDO25386.1"/>
    <property type="molecule type" value="Genomic_DNA"/>
</dbReference>
<dbReference type="Proteomes" id="UP000295741">
    <property type="component" value="Unassembled WGS sequence"/>
</dbReference>
<protein>
    <submittedName>
        <fullName evidence="1">Uncharacterized protein</fullName>
    </submittedName>
</protein>
<dbReference type="AlphaFoldDB" id="A0A4R6ITU3"/>
<evidence type="ECO:0000313" key="1">
    <source>
        <dbReference type="EMBL" id="TDO25386.1"/>
    </source>
</evidence>
<proteinExistence type="predicted"/>
<accession>A0A4R6ITU3</accession>